<dbReference type="AlphaFoldDB" id="A0A9P6AER9"/>
<name>A0A9P6AER9_9AGAM</name>
<evidence type="ECO:0000256" key="1">
    <source>
        <dbReference type="SAM" id="MobiDB-lite"/>
    </source>
</evidence>
<feature type="region of interest" description="Disordered" evidence="1">
    <location>
        <begin position="1"/>
        <end position="21"/>
    </location>
</feature>
<gene>
    <name evidence="2" type="ORF">BS47DRAFT_1401273</name>
</gene>
<proteinExistence type="predicted"/>
<accession>A0A9P6AER9</accession>
<evidence type="ECO:0000313" key="2">
    <source>
        <dbReference type="EMBL" id="KAF9504575.1"/>
    </source>
</evidence>
<dbReference type="EMBL" id="MU129213">
    <property type="protein sequence ID" value="KAF9504575.1"/>
    <property type="molecule type" value="Genomic_DNA"/>
</dbReference>
<reference evidence="2" key="1">
    <citation type="journal article" date="2020" name="Nat. Commun.">
        <title>Large-scale genome sequencing of mycorrhizal fungi provides insights into the early evolution of symbiotic traits.</title>
        <authorList>
            <person name="Miyauchi S."/>
            <person name="Kiss E."/>
            <person name="Kuo A."/>
            <person name="Drula E."/>
            <person name="Kohler A."/>
            <person name="Sanchez-Garcia M."/>
            <person name="Morin E."/>
            <person name="Andreopoulos B."/>
            <person name="Barry K.W."/>
            <person name="Bonito G."/>
            <person name="Buee M."/>
            <person name="Carver A."/>
            <person name="Chen C."/>
            <person name="Cichocki N."/>
            <person name="Clum A."/>
            <person name="Culley D."/>
            <person name="Crous P.W."/>
            <person name="Fauchery L."/>
            <person name="Girlanda M."/>
            <person name="Hayes R.D."/>
            <person name="Keri Z."/>
            <person name="LaButti K."/>
            <person name="Lipzen A."/>
            <person name="Lombard V."/>
            <person name="Magnuson J."/>
            <person name="Maillard F."/>
            <person name="Murat C."/>
            <person name="Nolan M."/>
            <person name="Ohm R.A."/>
            <person name="Pangilinan J."/>
            <person name="Pereira M.F."/>
            <person name="Perotto S."/>
            <person name="Peter M."/>
            <person name="Pfister S."/>
            <person name="Riley R."/>
            <person name="Sitrit Y."/>
            <person name="Stielow J.B."/>
            <person name="Szollosi G."/>
            <person name="Zifcakova L."/>
            <person name="Stursova M."/>
            <person name="Spatafora J.W."/>
            <person name="Tedersoo L."/>
            <person name="Vaario L.M."/>
            <person name="Yamada A."/>
            <person name="Yan M."/>
            <person name="Wang P."/>
            <person name="Xu J."/>
            <person name="Bruns T."/>
            <person name="Baldrian P."/>
            <person name="Vilgalys R."/>
            <person name="Dunand C."/>
            <person name="Henrissat B."/>
            <person name="Grigoriev I.V."/>
            <person name="Hibbett D."/>
            <person name="Nagy L.G."/>
            <person name="Martin F.M."/>
        </authorList>
    </citation>
    <scope>NUCLEOTIDE SEQUENCE</scope>
    <source>
        <strain evidence="2">UP504</strain>
    </source>
</reference>
<evidence type="ECO:0000313" key="3">
    <source>
        <dbReference type="Proteomes" id="UP000886523"/>
    </source>
</evidence>
<dbReference type="Proteomes" id="UP000886523">
    <property type="component" value="Unassembled WGS sequence"/>
</dbReference>
<protein>
    <submittedName>
        <fullName evidence="2">Uncharacterized protein</fullName>
    </submittedName>
</protein>
<comment type="caution">
    <text evidence="2">The sequence shown here is derived from an EMBL/GenBank/DDBJ whole genome shotgun (WGS) entry which is preliminary data.</text>
</comment>
<keyword evidence="3" id="KW-1185">Reference proteome</keyword>
<sequence>MVPYPNQSVDLIPSQAHNPAYTNASPEYLKRIYLKRLDALGAIAQSPFKDEMNVLETYKTL</sequence>
<organism evidence="2 3">
    <name type="scientific">Hydnum rufescens UP504</name>
    <dbReference type="NCBI Taxonomy" id="1448309"/>
    <lineage>
        <taxon>Eukaryota</taxon>
        <taxon>Fungi</taxon>
        <taxon>Dikarya</taxon>
        <taxon>Basidiomycota</taxon>
        <taxon>Agaricomycotina</taxon>
        <taxon>Agaricomycetes</taxon>
        <taxon>Cantharellales</taxon>
        <taxon>Hydnaceae</taxon>
        <taxon>Hydnum</taxon>
    </lineage>
</organism>